<organism evidence="2 3">
    <name type="scientific">Oryza sativa subsp. indica</name>
    <name type="common">Rice</name>
    <dbReference type="NCBI Taxonomy" id="39946"/>
    <lineage>
        <taxon>Eukaryota</taxon>
        <taxon>Viridiplantae</taxon>
        <taxon>Streptophyta</taxon>
        <taxon>Embryophyta</taxon>
        <taxon>Tracheophyta</taxon>
        <taxon>Spermatophyta</taxon>
        <taxon>Magnoliopsida</taxon>
        <taxon>Liliopsida</taxon>
        <taxon>Poales</taxon>
        <taxon>Poaceae</taxon>
        <taxon>BOP clade</taxon>
        <taxon>Oryzoideae</taxon>
        <taxon>Oryzeae</taxon>
        <taxon>Oryzinae</taxon>
        <taxon>Oryza</taxon>
        <taxon>Oryza sativa</taxon>
    </lineage>
</organism>
<protein>
    <submittedName>
        <fullName evidence="2">Uncharacterized protein</fullName>
    </submittedName>
</protein>
<sequence>MADDGGAALRLRPVEMTADGGGAALRLLQLRAAETQPDDGGQRRRRRSEPATTQPRRRASRGWDWVGGGGAGVWDLVRSMRLGGFDRLI</sequence>
<accession>A2Z4R1</accession>
<evidence type="ECO:0000256" key="1">
    <source>
        <dbReference type="SAM" id="MobiDB-lite"/>
    </source>
</evidence>
<feature type="region of interest" description="Disordered" evidence="1">
    <location>
        <begin position="33"/>
        <end position="62"/>
    </location>
</feature>
<keyword evidence="3" id="KW-1185">Reference proteome</keyword>
<name>A2Z4R1_ORYSI</name>
<dbReference type="AlphaFoldDB" id="A2Z4R1"/>
<evidence type="ECO:0000313" key="3">
    <source>
        <dbReference type="Proteomes" id="UP000007015"/>
    </source>
</evidence>
<gene>
    <name evidence="2" type="ORF">OsI_32635</name>
</gene>
<evidence type="ECO:0000313" key="2">
    <source>
        <dbReference type="EMBL" id="EAY77595.1"/>
    </source>
</evidence>
<dbReference type="Proteomes" id="UP000007015">
    <property type="component" value="Chromosome 10"/>
</dbReference>
<dbReference type="Gramene" id="BGIOSGA032340-TA">
    <property type="protein sequence ID" value="BGIOSGA032340-PA"/>
    <property type="gene ID" value="BGIOSGA032340"/>
</dbReference>
<proteinExistence type="predicted"/>
<reference evidence="2 3" key="1">
    <citation type="journal article" date="2005" name="PLoS Biol.">
        <title>The genomes of Oryza sativa: a history of duplications.</title>
        <authorList>
            <person name="Yu J."/>
            <person name="Wang J."/>
            <person name="Lin W."/>
            <person name="Li S."/>
            <person name="Li H."/>
            <person name="Zhou J."/>
            <person name="Ni P."/>
            <person name="Dong W."/>
            <person name="Hu S."/>
            <person name="Zeng C."/>
            <person name="Zhang J."/>
            <person name="Zhang Y."/>
            <person name="Li R."/>
            <person name="Xu Z."/>
            <person name="Li S."/>
            <person name="Li X."/>
            <person name="Zheng H."/>
            <person name="Cong L."/>
            <person name="Lin L."/>
            <person name="Yin J."/>
            <person name="Geng J."/>
            <person name="Li G."/>
            <person name="Shi J."/>
            <person name="Liu J."/>
            <person name="Lv H."/>
            <person name="Li J."/>
            <person name="Wang J."/>
            <person name="Deng Y."/>
            <person name="Ran L."/>
            <person name="Shi X."/>
            <person name="Wang X."/>
            <person name="Wu Q."/>
            <person name="Li C."/>
            <person name="Ren X."/>
            <person name="Wang J."/>
            <person name="Wang X."/>
            <person name="Li D."/>
            <person name="Liu D."/>
            <person name="Zhang X."/>
            <person name="Ji Z."/>
            <person name="Zhao W."/>
            <person name="Sun Y."/>
            <person name="Zhang Z."/>
            <person name="Bao J."/>
            <person name="Han Y."/>
            <person name="Dong L."/>
            <person name="Ji J."/>
            <person name="Chen P."/>
            <person name="Wu S."/>
            <person name="Liu J."/>
            <person name="Xiao Y."/>
            <person name="Bu D."/>
            <person name="Tan J."/>
            <person name="Yang L."/>
            <person name="Ye C."/>
            <person name="Zhang J."/>
            <person name="Xu J."/>
            <person name="Zhou Y."/>
            <person name="Yu Y."/>
            <person name="Zhang B."/>
            <person name="Zhuang S."/>
            <person name="Wei H."/>
            <person name="Liu B."/>
            <person name="Lei M."/>
            <person name="Yu H."/>
            <person name="Li Y."/>
            <person name="Xu H."/>
            <person name="Wei S."/>
            <person name="He X."/>
            <person name="Fang L."/>
            <person name="Zhang Z."/>
            <person name="Zhang Y."/>
            <person name="Huang X."/>
            <person name="Su Z."/>
            <person name="Tong W."/>
            <person name="Li J."/>
            <person name="Tong Z."/>
            <person name="Li S."/>
            <person name="Ye J."/>
            <person name="Wang L."/>
            <person name="Fang L."/>
            <person name="Lei T."/>
            <person name="Chen C."/>
            <person name="Chen H."/>
            <person name="Xu Z."/>
            <person name="Li H."/>
            <person name="Huang H."/>
            <person name="Zhang F."/>
            <person name="Xu H."/>
            <person name="Li N."/>
            <person name="Zhao C."/>
            <person name="Li S."/>
            <person name="Dong L."/>
            <person name="Huang Y."/>
            <person name="Li L."/>
            <person name="Xi Y."/>
            <person name="Qi Q."/>
            <person name="Li W."/>
            <person name="Zhang B."/>
            <person name="Hu W."/>
            <person name="Zhang Y."/>
            <person name="Tian X."/>
            <person name="Jiao Y."/>
            <person name="Liang X."/>
            <person name="Jin J."/>
            <person name="Gao L."/>
            <person name="Zheng W."/>
            <person name="Hao B."/>
            <person name="Liu S."/>
            <person name="Wang W."/>
            <person name="Yuan L."/>
            <person name="Cao M."/>
            <person name="McDermott J."/>
            <person name="Samudrala R."/>
            <person name="Wang J."/>
            <person name="Wong G.K."/>
            <person name="Yang H."/>
        </authorList>
    </citation>
    <scope>NUCLEOTIDE SEQUENCE [LARGE SCALE GENOMIC DNA]</scope>
    <source>
        <strain evidence="3">cv. 93-11</strain>
    </source>
</reference>
<dbReference type="HOGENOM" id="CLU_2458715_0_0_1"/>
<dbReference type="EMBL" id="CM000135">
    <property type="protein sequence ID" value="EAY77595.1"/>
    <property type="molecule type" value="Genomic_DNA"/>
</dbReference>